<sequence length="638" mass="68958">MIIRVRGPEGQARIDVDQSEDAAKFLDKVASQLKLSPGSFRLALEPTGEKPLILTGGKTVGKAGLKHGDQIFAIYDRNIAPVSDSDAAGKATSSSTSPTQLNGVPGASVSSSMNAQSSVTSATGIDLSKVVPDPVDVQLEKSEGLIKRARDPRFCRHGDLGMCDYCRPLEPFDSRYLEQNKIKHMSFHAHLRQIASLNRVSSATFVPPLDEPDYRVKNPCPSGNHPPYPDGICSKCQPSALTLHPQTFRMVDHVEFESASIVDNFIRYWRSTGVQRFGYLYGRYEPYAEVALGVKAVVAAIYEPPQEAAADGIQLRLPDVAEARVEAVAAKLGLRRVGVIFTDLLDDGTGKGTVVCKRHSESYFLSSAEAVFAAQVQLEHPTPTRYSTTGKFGSRMVTCVISGDENGGITLFTYQVSNTAMAMVRDDIIEPSVEPAVMLVKESTEKQYIPEVFYKYKNKYNILVQEAAKPSFPVEYLLVTLTDGFPQNPSPTFVSLSPFPVEHREDVDPQDISIAKKSIANGKLSQAISDFHFLVFLAGMGILSEDDFAAACTAARSHSDADASELAQRSSWRTLVTVLNTASSSATPATSSGGAGAGHRPTGSSAGGSTHASWSCRHCTFENRAGSVECEMCGLPRD</sequence>
<dbReference type="GO" id="GO:0051228">
    <property type="term" value="P:mitotic spindle disassembly"/>
    <property type="evidence" value="ECO:0007669"/>
    <property type="project" value="EnsemblFungi"/>
</dbReference>
<dbReference type="GO" id="GO:0072671">
    <property type="term" value="P:mitochondria-associated ubiquitin-dependent protein catabolic process"/>
    <property type="evidence" value="ECO:0007669"/>
    <property type="project" value="EnsemblFungi"/>
</dbReference>
<dbReference type="Pfam" id="PF11543">
    <property type="entry name" value="UN_NPL4"/>
    <property type="match status" value="1"/>
</dbReference>
<dbReference type="Gene3D" id="3.10.20.90">
    <property type="entry name" value="Phosphatidylinositol 3-kinase Catalytic Subunit, Chain A, domain 1"/>
    <property type="match status" value="1"/>
</dbReference>
<feature type="compositionally biased region" description="Low complexity" evidence="10">
    <location>
        <begin position="583"/>
        <end position="592"/>
    </location>
</feature>
<dbReference type="SUPFAM" id="SSF90209">
    <property type="entry name" value="Ran binding protein zinc finger-like"/>
    <property type="match status" value="1"/>
</dbReference>
<feature type="region of interest" description="Disordered" evidence="10">
    <location>
        <begin position="583"/>
        <end position="607"/>
    </location>
</feature>
<dbReference type="GO" id="GO:0070651">
    <property type="term" value="P:nonfunctional rRNA decay"/>
    <property type="evidence" value="ECO:0007669"/>
    <property type="project" value="EnsemblFungi"/>
</dbReference>
<dbReference type="Pfam" id="PF05020">
    <property type="entry name" value="zf-NPL4"/>
    <property type="match status" value="1"/>
</dbReference>
<proteinExistence type="inferred from homology"/>
<evidence type="ECO:0000259" key="12">
    <source>
        <dbReference type="PROSITE" id="PS50249"/>
    </source>
</evidence>
<dbReference type="GO" id="GO:0034098">
    <property type="term" value="C:VCP-NPL4-UFD1 AAA ATPase complex"/>
    <property type="evidence" value="ECO:0007669"/>
    <property type="project" value="EnsemblFungi"/>
</dbReference>
<dbReference type="EMBL" id="KQ965776">
    <property type="protein sequence ID" value="KXS13669.1"/>
    <property type="molecule type" value="Genomic_DNA"/>
</dbReference>
<dbReference type="PANTHER" id="PTHR12710">
    <property type="entry name" value="NUCLEAR PROTEIN LOCALIZATION 4"/>
    <property type="match status" value="1"/>
</dbReference>
<dbReference type="Pfam" id="PF05021">
    <property type="entry name" value="NPL4"/>
    <property type="match status" value="1"/>
</dbReference>
<dbReference type="InterPro" id="IPR007716">
    <property type="entry name" value="NPL4_Zn-bd_put"/>
</dbReference>
<dbReference type="GO" id="GO:0031625">
    <property type="term" value="F:ubiquitin protein ligase binding"/>
    <property type="evidence" value="ECO:0007669"/>
    <property type="project" value="TreeGrafter"/>
</dbReference>
<dbReference type="GO" id="GO:1990116">
    <property type="term" value="P:ribosome-associated ubiquitin-dependent protein catabolic process"/>
    <property type="evidence" value="ECO:0007669"/>
    <property type="project" value="EnsemblFungi"/>
</dbReference>
<dbReference type="GO" id="GO:0072665">
    <property type="term" value="P:protein localization to vacuole"/>
    <property type="evidence" value="ECO:0007669"/>
    <property type="project" value="EnsemblFungi"/>
</dbReference>
<comment type="subcellular location">
    <subcellularLocation>
        <location evidence="2">Cytoplasm</location>
        <location evidence="2">Perinuclear region</location>
    </subcellularLocation>
    <subcellularLocation>
        <location evidence="1">Nucleus membrane</location>
        <topology evidence="1">Peripheral membrane protein</topology>
        <orientation evidence="1">Cytoplasmic side</orientation>
    </subcellularLocation>
</comment>
<evidence type="ECO:0000256" key="10">
    <source>
        <dbReference type="SAM" id="MobiDB-lite"/>
    </source>
</evidence>
<dbReference type="Proteomes" id="UP000070544">
    <property type="component" value="Unassembled WGS sequence"/>
</dbReference>
<keyword evidence="5" id="KW-0479">Metal-binding</keyword>
<evidence type="ECO:0000256" key="4">
    <source>
        <dbReference type="ARBA" id="ARBA00019709"/>
    </source>
</evidence>
<evidence type="ECO:0000256" key="6">
    <source>
        <dbReference type="ARBA" id="ARBA00022771"/>
    </source>
</evidence>
<dbReference type="GO" id="GO:0030894">
    <property type="term" value="C:replisome"/>
    <property type="evidence" value="ECO:0007669"/>
    <property type="project" value="EnsemblFungi"/>
</dbReference>
<dbReference type="GO" id="GO:0000839">
    <property type="term" value="C:Hrd1p ubiquitin ligase ERAD-L complex"/>
    <property type="evidence" value="ECO:0007669"/>
    <property type="project" value="EnsemblFungi"/>
</dbReference>
<dbReference type="STRING" id="1344416.A0A139AAF5"/>
<keyword evidence="6 9" id="KW-0863">Zinc-finger</keyword>
<feature type="domain" description="MPN" evidence="12">
    <location>
        <begin position="254"/>
        <end position="392"/>
    </location>
</feature>
<keyword evidence="7" id="KW-0862">Zinc</keyword>
<dbReference type="OMA" id="KWSRTGR"/>
<dbReference type="InterPro" id="IPR036443">
    <property type="entry name" value="Znf_RanBP2_sf"/>
</dbReference>
<organism evidence="13 14">
    <name type="scientific">Gonapodya prolifera (strain JEL478)</name>
    <name type="common">Monoblepharis prolifera</name>
    <dbReference type="NCBI Taxonomy" id="1344416"/>
    <lineage>
        <taxon>Eukaryota</taxon>
        <taxon>Fungi</taxon>
        <taxon>Fungi incertae sedis</taxon>
        <taxon>Chytridiomycota</taxon>
        <taxon>Chytridiomycota incertae sedis</taxon>
        <taxon>Monoblepharidomycetes</taxon>
        <taxon>Monoblepharidales</taxon>
        <taxon>Gonapodyaceae</taxon>
        <taxon>Gonapodya</taxon>
    </lineage>
</organism>
<dbReference type="PIRSF" id="PIRSF010052">
    <property type="entry name" value="Polyub_prc_Npl4"/>
    <property type="match status" value="1"/>
</dbReference>
<accession>A0A139AAF5</accession>
<dbReference type="GO" id="GO:0000837">
    <property type="term" value="C:Doa10p ubiquitin ligase complex"/>
    <property type="evidence" value="ECO:0007669"/>
    <property type="project" value="EnsemblFungi"/>
</dbReference>
<evidence type="ECO:0000256" key="5">
    <source>
        <dbReference type="ARBA" id="ARBA00022723"/>
    </source>
</evidence>
<comment type="similarity">
    <text evidence="3">Belongs to the NPL4 family.</text>
</comment>
<dbReference type="PROSITE" id="PS50199">
    <property type="entry name" value="ZF_RANBP2_2"/>
    <property type="match status" value="1"/>
</dbReference>
<dbReference type="GO" id="GO:0048471">
    <property type="term" value="C:perinuclear region of cytoplasm"/>
    <property type="evidence" value="ECO:0007669"/>
    <property type="project" value="UniProtKB-SubCell"/>
</dbReference>
<keyword evidence="14" id="KW-1185">Reference proteome</keyword>
<dbReference type="GO" id="GO:0036435">
    <property type="term" value="F:K48-linked polyubiquitin modification-dependent protein binding"/>
    <property type="evidence" value="ECO:0007669"/>
    <property type="project" value="EnsemblFungi"/>
</dbReference>
<dbReference type="AlphaFoldDB" id="A0A139AAF5"/>
<dbReference type="Gene3D" id="4.10.1060.10">
    <property type="entry name" value="Zinc finger, RanBP2-type"/>
    <property type="match status" value="1"/>
</dbReference>
<dbReference type="PROSITE" id="PS50249">
    <property type="entry name" value="MPN"/>
    <property type="match status" value="1"/>
</dbReference>
<evidence type="ECO:0000256" key="7">
    <source>
        <dbReference type="ARBA" id="ARBA00022833"/>
    </source>
</evidence>
<dbReference type="InterPro" id="IPR029071">
    <property type="entry name" value="Ubiquitin-like_domsf"/>
</dbReference>
<dbReference type="SMART" id="SM00547">
    <property type="entry name" value="ZnF_RBZ"/>
    <property type="match status" value="1"/>
</dbReference>
<feature type="region of interest" description="Disordered" evidence="10">
    <location>
        <begin position="85"/>
        <end position="115"/>
    </location>
</feature>
<dbReference type="GO" id="GO:0008270">
    <property type="term" value="F:zinc ion binding"/>
    <property type="evidence" value="ECO:0007669"/>
    <property type="project" value="UniProtKB-KW"/>
</dbReference>
<evidence type="ECO:0000256" key="8">
    <source>
        <dbReference type="ARBA" id="ARBA00024703"/>
    </source>
</evidence>
<dbReference type="GO" id="GO:0071629">
    <property type="term" value="P:cytoplasm protein quality control by the ubiquitin-proteasome system"/>
    <property type="evidence" value="ECO:0007669"/>
    <property type="project" value="EnsemblFungi"/>
</dbReference>
<evidence type="ECO:0000313" key="14">
    <source>
        <dbReference type="Proteomes" id="UP000070544"/>
    </source>
</evidence>
<dbReference type="InterPro" id="IPR001876">
    <property type="entry name" value="Znf_RanBP2"/>
</dbReference>
<feature type="compositionally biased region" description="Polar residues" evidence="10">
    <location>
        <begin position="91"/>
        <end position="102"/>
    </location>
</feature>
<dbReference type="SUPFAM" id="SSF54236">
    <property type="entry name" value="Ubiquitin-like"/>
    <property type="match status" value="1"/>
</dbReference>
<feature type="domain" description="RanBP2-type" evidence="11">
    <location>
        <begin position="605"/>
        <end position="638"/>
    </location>
</feature>
<evidence type="ECO:0000256" key="9">
    <source>
        <dbReference type="PROSITE-ProRule" id="PRU00322"/>
    </source>
</evidence>
<evidence type="ECO:0000256" key="2">
    <source>
        <dbReference type="ARBA" id="ARBA00004556"/>
    </source>
</evidence>
<dbReference type="PROSITE" id="PS01358">
    <property type="entry name" value="ZF_RANBP2_1"/>
    <property type="match status" value="1"/>
</dbReference>
<dbReference type="GO" id="GO:0036266">
    <property type="term" value="C:Cdc48p-Npl4p-Vms1p AAA ATPase complex"/>
    <property type="evidence" value="ECO:0007669"/>
    <property type="project" value="EnsemblFungi"/>
</dbReference>
<dbReference type="InterPro" id="IPR016563">
    <property type="entry name" value="Npl4"/>
</dbReference>
<dbReference type="CDD" id="cd08061">
    <property type="entry name" value="MPN_NPL4"/>
    <property type="match status" value="1"/>
</dbReference>
<dbReference type="InterPro" id="IPR037518">
    <property type="entry name" value="MPN"/>
</dbReference>
<evidence type="ECO:0000313" key="13">
    <source>
        <dbReference type="EMBL" id="KXS13669.1"/>
    </source>
</evidence>
<dbReference type="InterPro" id="IPR024682">
    <property type="entry name" value="Npl4_Ub-like_dom"/>
</dbReference>
<gene>
    <name evidence="13" type="ORF">M427DRAFT_58479</name>
</gene>
<dbReference type="GO" id="GO:0006274">
    <property type="term" value="P:DNA replication termination"/>
    <property type="evidence" value="ECO:0007669"/>
    <property type="project" value="EnsemblFungi"/>
</dbReference>
<dbReference type="InterPro" id="IPR007717">
    <property type="entry name" value="NPL4_C"/>
</dbReference>
<dbReference type="PANTHER" id="PTHR12710:SF0">
    <property type="entry name" value="NUCLEAR PROTEIN LOCALIZATION PROTEIN 4 HOMOLOG"/>
    <property type="match status" value="1"/>
</dbReference>
<dbReference type="GO" id="GO:0030970">
    <property type="term" value="P:retrograde protein transport, ER to cytosol"/>
    <property type="evidence" value="ECO:0007669"/>
    <property type="project" value="EnsemblFungi"/>
</dbReference>
<protein>
    <recommendedName>
        <fullName evidence="4">Nuclear protein localization protein 4</fullName>
    </recommendedName>
</protein>
<dbReference type="GO" id="GO:0043130">
    <property type="term" value="F:ubiquitin binding"/>
    <property type="evidence" value="ECO:0007669"/>
    <property type="project" value="TreeGrafter"/>
</dbReference>
<name>A0A139AAF5_GONPJ</name>
<dbReference type="OrthoDB" id="10251089at2759"/>
<dbReference type="GO" id="GO:1990112">
    <property type="term" value="C:RQC complex"/>
    <property type="evidence" value="ECO:0007669"/>
    <property type="project" value="EnsemblFungi"/>
</dbReference>
<dbReference type="GO" id="GO:1900182">
    <property type="term" value="P:positive regulation of protein localization to nucleus"/>
    <property type="evidence" value="ECO:0007669"/>
    <property type="project" value="EnsemblFungi"/>
</dbReference>
<comment type="function">
    <text evidence="8">Involved in the import of nuclear-targeted proteins into the nucleus and the export of poly(A) RNA out of the nucleus. Has a role in the endoplasmic reticulum-associated degradation (ERAD) pathway.</text>
</comment>
<dbReference type="GO" id="GO:0031965">
    <property type="term" value="C:nuclear membrane"/>
    <property type="evidence" value="ECO:0007669"/>
    <property type="project" value="UniProtKB-SubCell"/>
</dbReference>
<evidence type="ECO:0000256" key="1">
    <source>
        <dbReference type="ARBA" id="ARBA00004335"/>
    </source>
</evidence>
<dbReference type="GO" id="GO:0099638">
    <property type="term" value="P:endosome to plasma membrane protein transport"/>
    <property type="evidence" value="ECO:0007669"/>
    <property type="project" value="EnsemblFungi"/>
</dbReference>
<evidence type="ECO:0000259" key="11">
    <source>
        <dbReference type="PROSITE" id="PS50199"/>
    </source>
</evidence>
<reference evidence="13 14" key="1">
    <citation type="journal article" date="2015" name="Genome Biol. Evol.">
        <title>Phylogenomic analyses indicate that early fungi evolved digesting cell walls of algal ancestors of land plants.</title>
        <authorList>
            <person name="Chang Y."/>
            <person name="Wang S."/>
            <person name="Sekimoto S."/>
            <person name="Aerts A.L."/>
            <person name="Choi C."/>
            <person name="Clum A."/>
            <person name="LaButti K.M."/>
            <person name="Lindquist E.A."/>
            <person name="Yee Ngan C."/>
            <person name="Ohm R.A."/>
            <person name="Salamov A.A."/>
            <person name="Grigoriev I.V."/>
            <person name="Spatafora J.W."/>
            <person name="Berbee M.L."/>
        </authorList>
    </citation>
    <scope>NUCLEOTIDE SEQUENCE [LARGE SCALE GENOMIC DNA]</scope>
    <source>
        <strain evidence="13 14">JEL478</strain>
    </source>
</reference>
<evidence type="ECO:0000256" key="3">
    <source>
        <dbReference type="ARBA" id="ARBA00011025"/>
    </source>
</evidence>